<reference evidence="2" key="1">
    <citation type="submission" date="2022-01" db="EMBL/GenBank/DDBJ databases">
        <authorList>
            <person name="King R."/>
        </authorList>
    </citation>
    <scope>NUCLEOTIDE SEQUENCE</scope>
</reference>
<name>A0A9N9QPL2_9CUCU</name>
<dbReference type="AlphaFoldDB" id="A0A9N9QPL2"/>
<gene>
    <name evidence="2" type="ORF">CEUTPL_LOCUS7391</name>
</gene>
<keyword evidence="3" id="KW-1185">Reference proteome</keyword>
<organism evidence="2 3">
    <name type="scientific">Ceutorhynchus assimilis</name>
    <name type="common">cabbage seed weevil</name>
    <dbReference type="NCBI Taxonomy" id="467358"/>
    <lineage>
        <taxon>Eukaryota</taxon>
        <taxon>Metazoa</taxon>
        <taxon>Ecdysozoa</taxon>
        <taxon>Arthropoda</taxon>
        <taxon>Hexapoda</taxon>
        <taxon>Insecta</taxon>
        <taxon>Pterygota</taxon>
        <taxon>Neoptera</taxon>
        <taxon>Endopterygota</taxon>
        <taxon>Coleoptera</taxon>
        <taxon>Polyphaga</taxon>
        <taxon>Cucujiformia</taxon>
        <taxon>Curculionidae</taxon>
        <taxon>Ceutorhynchinae</taxon>
        <taxon>Ceutorhynchus</taxon>
    </lineage>
</organism>
<keyword evidence="1" id="KW-1133">Transmembrane helix</keyword>
<dbReference type="EMBL" id="OU892279">
    <property type="protein sequence ID" value="CAG9766818.1"/>
    <property type="molecule type" value="Genomic_DNA"/>
</dbReference>
<keyword evidence="1" id="KW-0472">Membrane</keyword>
<evidence type="ECO:0000313" key="3">
    <source>
        <dbReference type="Proteomes" id="UP001152799"/>
    </source>
</evidence>
<proteinExistence type="predicted"/>
<feature type="transmembrane region" description="Helical" evidence="1">
    <location>
        <begin position="7"/>
        <end position="27"/>
    </location>
</feature>
<keyword evidence="1" id="KW-0812">Transmembrane</keyword>
<protein>
    <submittedName>
        <fullName evidence="2">Uncharacterized protein</fullName>
    </submittedName>
</protein>
<accession>A0A9N9QPL2</accession>
<sequence length="66" mass="7597">MFFHQPLIWLGLALEIWITTLFGINSFNCQIKCASNNENYCSKTINIRNSKIIIIIGLQHIIELCS</sequence>
<evidence type="ECO:0000313" key="2">
    <source>
        <dbReference type="EMBL" id="CAG9766818.1"/>
    </source>
</evidence>
<evidence type="ECO:0000256" key="1">
    <source>
        <dbReference type="SAM" id="Phobius"/>
    </source>
</evidence>
<dbReference type="Proteomes" id="UP001152799">
    <property type="component" value="Chromosome 3"/>
</dbReference>